<evidence type="ECO:0000313" key="2">
    <source>
        <dbReference type="EMBL" id="QNQ89439.1"/>
    </source>
</evidence>
<feature type="transmembrane region" description="Helical" evidence="1">
    <location>
        <begin position="103"/>
        <end position="125"/>
    </location>
</feature>
<keyword evidence="1" id="KW-0472">Membrane</keyword>
<name>A0A7H0SLL4_9CORY</name>
<dbReference type="Proteomes" id="UP000516320">
    <property type="component" value="Chromosome"/>
</dbReference>
<evidence type="ECO:0000313" key="3">
    <source>
        <dbReference type="Proteomes" id="UP000516320"/>
    </source>
</evidence>
<accession>A0A7H0SLL4</accession>
<evidence type="ECO:0008006" key="4">
    <source>
        <dbReference type="Google" id="ProtNLM"/>
    </source>
</evidence>
<dbReference type="KEGG" id="cpoy:GP475_01430"/>
<reference evidence="2 3" key="1">
    <citation type="submission" date="2019-12" db="EMBL/GenBank/DDBJ databases">
        <title>Corynebacterium sp. nov., isolated from feces of the Anser Albifrons in China.</title>
        <authorList>
            <person name="Liu Q."/>
        </authorList>
    </citation>
    <scope>NUCLEOTIDE SEQUENCE [LARGE SCALE GENOMIC DNA]</scope>
    <source>
        <strain evidence="2 3">4H37-19</strain>
    </source>
</reference>
<evidence type="ECO:0000256" key="1">
    <source>
        <dbReference type="SAM" id="Phobius"/>
    </source>
</evidence>
<protein>
    <recommendedName>
        <fullName evidence="4">Transmembrane protein</fullName>
    </recommendedName>
</protein>
<keyword evidence="1" id="KW-1133">Transmembrane helix</keyword>
<keyword evidence="1" id="KW-0812">Transmembrane</keyword>
<dbReference type="AlphaFoldDB" id="A0A7H0SLL4"/>
<dbReference type="EMBL" id="CP046884">
    <property type="protein sequence ID" value="QNQ89439.1"/>
    <property type="molecule type" value="Genomic_DNA"/>
</dbReference>
<keyword evidence="3" id="KW-1185">Reference proteome</keyword>
<gene>
    <name evidence="2" type="ORF">GP475_01430</name>
</gene>
<sequence>MRHISAPAPLLSFTAAALAAIVWESLSEWLLPEPNLAYTSGVVSFFISLGISSLFVGLAASLPGGRWFFSTVAAVAGYILVMLVSLTWWVYHSPPDGQTAMAYAYVVVILAPVQFLLGSAVFFIVRALK</sequence>
<dbReference type="RefSeq" id="WP_187974895.1">
    <property type="nucleotide sequence ID" value="NZ_CP046884.1"/>
</dbReference>
<feature type="transmembrane region" description="Helical" evidence="1">
    <location>
        <begin position="35"/>
        <end position="60"/>
    </location>
</feature>
<proteinExistence type="predicted"/>
<feature type="transmembrane region" description="Helical" evidence="1">
    <location>
        <begin position="67"/>
        <end position="91"/>
    </location>
</feature>
<organism evidence="2 3">
    <name type="scientific">Corynebacterium poyangense</name>
    <dbReference type="NCBI Taxonomy" id="2684405"/>
    <lineage>
        <taxon>Bacteria</taxon>
        <taxon>Bacillati</taxon>
        <taxon>Actinomycetota</taxon>
        <taxon>Actinomycetes</taxon>
        <taxon>Mycobacteriales</taxon>
        <taxon>Corynebacteriaceae</taxon>
        <taxon>Corynebacterium</taxon>
    </lineage>
</organism>